<dbReference type="AlphaFoldDB" id="A0A0S2LWU0"/>
<reference evidence="5 6" key="2">
    <citation type="journal article" date="2016" name="J. Biotechnol.">
        <title>Complete genome sequence of Arthrobacter alpinus ERGS4:06, a yellow pigmented bacterium tolerant to cold and radiations isolated from Sikkim Himalaya.</title>
        <authorList>
            <person name="Kumar R."/>
            <person name="Singh D."/>
            <person name="Swarnkar M.K."/>
            <person name="Singh A.K."/>
            <person name="Kumar S."/>
        </authorList>
    </citation>
    <scope>NUCLEOTIDE SEQUENCE [LARGE SCALE GENOMIC DNA]</scope>
    <source>
        <strain evidence="5 6">ERGS4:06</strain>
    </source>
</reference>
<sequence length="343" mass="36805">MSIPESRPPGIRDVAQLAGVSPQTVSRVLNGHPSVKPTTRETVKSAIEQLGYHRNYAARSLSTGRTQIIGLVMFNTDSYARSIVVNSIESESAALDHSVITSSISSMDDATIDAAVQGLVDRGADGIILAVPMINSSPVVARIGNTTPIVTLDGSRAESSELLVIDQALVAELATTHLLDLGHETVWHLSGPHDWIEAIDRSEGWRRTLERAGRSVPPELQGDWTPQSGYKNGLLAARIPELTALFVSSDEMAFGVIRALHESGKRIPEDISIVSVDNIALAEFSSPSLTTVAQPFKMTGKLAVHRLLHTLQDSKEPAPPFSLAPELLVRASTGKPPALRDTL</sequence>
<evidence type="ECO:0000259" key="4">
    <source>
        <dbReference type="PROSITE" id="PS50932"/>
    </source>
</evidence>
<dbReference type="Gene3D" id="3.40.50.2300">
    <property type="match status" value="2"/>
</dbReference>
<dbReference type="SUPFAM" id="SSF47413">
    <property type="entry name" value="lambda repressor-like DNA-binding domains"/>
    <property type="match status" value="1"/>
</dbReference>
<dbReference type="InterPro" id="IPR028082">
    <property type="entry name" value="Peripla_BP_I"/>
</dbReference>
<evidence type="ECO:0000256" key="2">
    <source>
        <dbReference type="ARBA" id="ARBA00023125"/>
    </source>
</evidence>
<dbReference type="Pfam" id="PF00356">
    <property type="entry name" value="LacI"/>
    <property type="match status" value="1"/>
</dbReference>
<dbReference type="PROSITE" id="PS00356">
    <property type="entry name" value="HTH_LACI_1"/>
    <property type="match status" value="1"/>
</dbReference>
<dbReference type="PANTHER" id="PTHR30146:SF109">
    <property type="entry name" value="HTH-TYPE TRANSCRIPTIONAL REGULATOR GALS"/>
    <property type="match status" value="1"/>
</dbReference>
<keyword evidence="1" id="KW-0805">Transcription regulation</keyword>
<gene>
    <name evidence="5" type="ORF">AS189_02985</name>
</gene>
<accession>A0A0S2LWU0</accession>
<protein>
    <submittedName>
        <fullName evidence="5">LacI family transcriptional regulator</fullName>
    </submittedName>
</protein>
<dbReference type="OrthoDB" id="4268837at2"/>
<dbReference type="GO" id="GO:0003700">
    <property type="term" value="F:DNA-binding transcription factor activity"/>
    <property type="evidence" value="ECO:0007669"/>
    <property type="project" value="TreeGrafter"/>
</dbReference>
<name>A0A0S2LWU0_9MICC</name>
<dbReference type="SMART" id="SM00354">
    <property type="entry name" value="HTH_LACI"/>
    <property type="match status" value="1"/>
</dbReference>
<dbReference type="CDD" id="cd01574">
    <property type="entry name" value="PBP1_LacI"/>
    <property type="match status" value="1"/>
</dbReference>
<dbReference type="CDD" id="cd01392">
    <property type="entry name" value="HTH_LacI"/>
    <property type="match status" value="1"/>
</dbReference>
<dbReference type="PROSITE" id="PS50932">
    <property type="entry name" value="HTH_LACI_2"/>
    <property type="match status" value="1"/>
</dbReference>
<dbReference type="GO" id="GO:0000976">
    <property type="term" value="F:transcription cis-regulatory region binding"/>
    <property type="evidence" value="ECO:0007669"/>
    <property type="project" value="TreeGrafter"/>
</dbReference>
<dbReference type="SUPFAM" id="SSF53822">
    <property type="entry name" value="Periplasmic binding protein-like I"/>
    <property type="match status" value="1"/>
</dbReference>
<dbReference type="InterPro" id="IPR046335">
    <property type="entry name" value="LacI/GalR-like_sensor"/>
</dbReference>
<dbReference type="InterPro" id="IPR010982">
    <property type="entry name" value="Lambda_DNA-bd_dom_sf"/>
</dbReference>
<dbReference type="EMBL" id="CP013200">
    <property type="protein sequence ID" value="ALO65643.1"/>
    <property type="molecule type" value="Genomic_DNA"/>
</dbReference>
<evidence type="ECO:0000256" key="1">
    <source>
        <dbReference type="ARBA" id="ARBA00023015"/>
    </source>
</evidence>
<dbReference type="Gene3D" id="1.10.260.40">
    <property type="entry name" value="lambda repressor-like DNA-binding domains"/>
    <property type="match status" value="1"/>
</dbReference>
<dbReference type="InterPro" id="IPR000843">
    <property type="entry name" value="HTH_LacI"/>
</dbReference>
<keyword evidence="3" id="KW-0804">Transcription</keyword>
<organism evidence="5 6">
    <name type="scientific">Arthrobacter alpinus</name>
    <dbReference type="NCBI Taxonomy" id="656366"/>
    <lineage>
        <taxon>Bacteria</taxon>
        <taxon>Bacillati</taxon>
        <taxon>Actinomycetota</taxon>
        <taxon>Actinomycetes</taxon>
        <taxon>Micrococcales</taxon>
        <taxon>Micrococcaceae</taxon>
        <taxon>Arthrobacter</taxon>
    </lineage>
</organism>
<dbReference type="PANTHER" id="PTHR30146">
    <property type="entry name" value="LACI-RELATED TRANSCRIPTIONAL REPRESSOR"/>
    <property type="match status" value="1"/>
</dbReference>
<feature type="domain" description="HTH lacI-type" evidence="4">
    <location>
        <begin position="9"/>
        <end position="63"/>
    </location>
</feature>
<evidence type="ECO:0000256" key="3">
    <source>
        <dbReference type="ARBA" id="ARBA00023163"/>
    </source>
</evidence>
<dbReference type="RefSeq" id="WP_062286272.1">
    <property type="nucleotide sequence ID" value="NZ_CP013200.1"/>
</dbReference>
<evidence type="ECO:0000313" key="6">
    <source>
        <dbReference type="Proteomes" id="UP000059574"/>
    </source>
</evidence>
<proteinExistence type="predicted"/>
<dbReference type="Proteomes" id="UP000059574">
    <property type="component" value="Chromosome"/>
</dbReference>
<evidence type="ECO:0000313" key="5">
    <source>
        <dbReference type="EMBL" id="ALO65643.1"/>
    </source>
</evidence>
<reference evidence="6" key="1">
    <citation type="submission" date="2015-11" db="EMBL/GenBank/DDBJ databases">
        <authorList>
            <person name="Kumar R."/>
            <person name="Singh D."/>
            <person name="Swarnkar M.K."/>
            <person name="Singh A.K."/>
            <person name="Kumar S."/>
        </authorList>
    </citation>
    <scope>NUCLEOTIDE SEQUENCE [LARGE SCALE GENOMIC DNA]</scope>
    <source>
        <strain evidence="6">ERGS4:06</strain>
    </source>
</reference>
<dbReference type="Pfam" id="PF13377">
    <property type="entry name" value="Peripla_BP_3"/>
    <property type="match status" value="1"/>
</dbReference>
<keyword evidence="2" id="KW-0238">DNA-binding</keyword>